<dbReference type="SUPFAM" id="SSF55874">
    <property type="entry name" value="ATPase domain of HSP90 chaperone/DNA topoisomerase II/histidine kinase"/>
    <property type="match status" value="1"/>
</dbReference>
<dbReference type="Proteomes" id="UP001205105">
    <property type="component" value="Unassembled WGS sequence"/>
</dbReference>
<evidence type="ECO:0000259" key="8">
    <source>
        <dbReference type="PROSITE" id="PS50110"/>
    </source>
</evidence>
<evidence type="ECO:0000256" key="1">
    <source>
        <dbReference type="ARBA" id="ARBA00022543"/>
    </source>
</evidence>
<feature type="compositionally biased region" description="Pro residues" evidence="6">
    <location>
        <begin position="11"/>
        <end position="20"/>
    </location>
</feature>
<feature type="domain" description="Response regulatory" evidence="8">
    <location>
        <begin position="923"/>
        <end position="1044"/>
    </location>
</feature>
<dbReference type="PRINTS" id="PR00344">
    <property type="entry name" value="BCTRLSENSOR"/>
</dbReference>
<dbReference type="GO" id="GO:0000155">
    <property type="term" value="F:phosphorelay sensor kinase activity"/>
    <property type="evidence" value="ECO:0007669"/>
    <property type="project" value="InterPro"/>
</dbReference>
<dbReference type="PROSITE" id="PS50110">
    <property type="entry name" value="RESPONSE_REGULATORY"/>
    <property type="match status" value="1"/>
</dbReference>
<feature type="region of interest" description="Disordered" evidence="6">
    <location>
        <begin position="89"/>
        <end position="109"/>
    </location>
</feature>
<dbReference type="InterPro" id="IPR011006">
    <property type="entry name" value="CheY-like_superfamily"/>
</dbReference>
<dbReference type="InterPro" id="IPR000700">
    <property type="entry name" value="PAS-assoc_C"/>
</dbReference>
<dbReference type="SMART" id="SM00086">
    <property type="entry name" value="PAC"/>
    <property type="match status" value="1"/>
</dbReference>
<dbReference type="SMART" id="SM00388">
    <property type="entry name" value="HisKA"/>
    <property type="match status" value="1"/>
</dbReference>
<dbReference type="InterPro" id="IPR001610">
    <property type="entry name" value="PAC"/>
</dbReference>
<feature type="domain" description="Histidine kinase" evidence="7">
    <location>
        <begin position="381"/>
        <end position="673"/>
    </location>
</feature>
<dbReference type="Gene3D" id="3.30.450.20">
    <property type="entry name" value="PAS domain"/>
    <property type="match status" value="1"/>
</dbReference>
<dbReference type="Gene3D" id="3.30.565.10">
    <property type="entry name" value="Histidine kinase-like ATPase, C-terminal domain"/>
    <property type="match status" value="1"/>
</dbReference>
<evidence type="ECO:0000256" key="6">
    <source>
        <dbReference type="SAM" id="MobiDB-lite"/>
    </source>
</evidence>
<dbReference type="CDD" id="cd17546">
    <property type="entry name" value="REC_hyHK_CKI1_RcsC-like"/>
    <property type="match status" value="1"/>
</dbReference>
<keyword evidence="1" id="KW-0157">Chromophore</keyword>
<feature type="domain" description="PAC" evidence="10">
    <location>
        <begin position="306"/>
        <end position="360"/>
    </location>
</feature>
<keyword evidence="1" id="KW-0600">Photoreceptor protein</keyword>
<dbReference type="GO" id="GO:0009881">
    <property type="term" value="F:photoreceptor activity"/>
    <property type="evidence" value="ECO:0007669"/>
    <property type="project" value="UniProtKB-KW"/>
</dbReference>
<evidence type="ECO:0000256" key="4">
    <source>
        <dbReference type="ARBA" id="ARBA00023012"/>
    </source>
</evidence>
<feature type="compositionally biased region" description="Low complexity" evidence="6">
    <location>
        <begin position="542"/>
        <end position="565"/>
    </location>
</feature>
<dbReference type="AlphaFoldDB" id="A0AAD5DQ90"/>
<dbReference type="PROSITE" id="PS50112">
    <property type="entry name" value="PAS"/>
    <property type="match status" value="1"/>
</dbReference>
<dbReference type="SUPFAM" id="SSF52172">
    <property type="entry name" value="CheY-like"/>
    <property type="match status" value="1"/>
</dbReference>
<dbReference type="InterPro" id="IPR001789">
    <property type="entry name" value="Sig_transdc_resp-reg_receiver"/>
</dbReference>
<dbReference type="InterPro" id="IPR036890">
    <property type="entry name" value="HATPase_C_sf"/>
</dbReference>
<dbReference type="PANTHER" id="PTHR45339">
    <property type="entry name" value="HYBRID SIGNAL TRANSDUCTION HISTIDINE KINASE J"/>
    <property type="match status" value="1"/>
</dbReference>
<dbReference type="PANTHER" id="PTHR45339:SF1">
    <property type="entry name" value="HYBRID SIGNAL TRANSDUCTION HISTIDINE KINASE J"/>
    <property type="match status" value="1"/>
</dbReference>
<dbReference type="Gene3D" id="1.10.287.130">
    <property type="match status" value="1"/>
</dbReference>
<dbReference type="CDD" id="cd16922">
    <property type="entry name" value="HATPase_EvgS-ArcB-TorS-like"/>
    <property type="match status" value="1"/>
</dbReference>
<dbReference type="EMBL" id="JADXDR010000078">
    <property type="protein sequence ID" value="KAI7840538.1"/>
    <property type="molecule type" value="Genomic_DNA"/>
</dbReference>
<dbReference type="PROSITE" id="PS50113">
    <property type="entry name" value="PAC"/>
    <property type="match status" value="1"/>
</dbReference>
<accession>A0AAD5DQ90</accession>
<evidence type="ECO:0000259" key="9">
    <source>
        <dbReference type="PROSITE" id="PS50112"/>
    </source>
</evidence>
<keyword evidence="12" id="KW-1185">Reference proteome</keyword>
<dbReference type="CDD" id="cd00082">
    <property type="entry name" value="HisKA"/>
    <property type="match status" value="1"/>
</dbReference>
<evidence type="ECO:0000313" key="11">
    <source>
        <dbReference type="EMBL" id="KAI7840538.1"/>
    </source>
</evidence>
<comment type="caution">
    <text evidence="11">The sequence shown here is derived from an EMBL/GenBank/DDBJ whole genome shotgun (WGS) entry which is preliminary data.</text>
</comment>
<dbReference type="Pfam" id="PF13426">
    <property type="entry name" value="PAS_9"/>
    <property type="match status" value="1"/>
</dbReference>
<dbReference type="InterPro" id="IPR003661">
    <property type="entry name" value="HisK_dim/P_dom"/>
</dbReference>
<feature type="region of interest" description="Disordered" evidence="6">
    <location>
        <begin position="782"/>
        <end position="815"/>
    </location>
</feature>
<dbReference type="NCBIfam" id="TIGR00229">
    <property type="entry name" value="sensory_box"/>
    <property type="match status" value="1"/>
</dbReference>
<feature type="domain" description="PAS" evidence="9">
    <location>
        <begin position="227"/>
        <end position="271"/>
    </location>
</feature>
<dbReference type="Pfam" id="PF02518">
    <property type="entry name" value="HATPase_c"/>
    <property type="match status" value="1"/>
</dbReference>
<dbReference type="Pfam" id="PF00072">
    <property type="entry name" value="Response_reg"/>
    <property type="match status" value="1"/>
</dbReference>
<feature type="region of interest" description="Disordered" evidence="6">
    <location>
        <begin position="1"/>
        <end position="20"/>
    </location>
</feature>
<dbReference type="SUPFAM" id="SSF55785">
    <property type="entry name" value="PYP-like sensor domain (PAS domain)"/>
    <property type="match status" value="1"/>
</dbReference>
<dbReference type="GO" id="GO:0009637">
    <property type="term" value="P:response to blue light"/>
    <property type="evidence" value="ECO:0007669"/>
    <property type="project" value="UniProtKB-ARBA"/>
</dbReference>
<evidence type="ECO:0000256" key="3">
    <source>
        <dbReference type="ARBA" id="ARBA00022606"/>
    </source>
</evidence>
<dbReference type="InterPro" id="IPR004358">
    <property type="entry name" value="Sig_transdc_His_kin-like_C"/>
</dbReference>
<feature type="region of interest" description="Disordered" evidence="6">
    <location>
        <begin position="692"/>
        <end position="716"/>
    </location>
</feature>
<feature type="compositionally biased region" description="Polar residues" evidence="6">
    <location>
        <begin position="89"/>
        <end position="106"/>
    </location>
</feature>
<sequence length="1054" mass="108302">MTEVAALHSAGPPPVGPPPADSLARLALGTLSGGRANSAPHSIFQYLPAGLEQVCRIQQLEERVAELEGQLKREQDRSRLLESDLARLRQQSQWASDTSGGSTPRRSSPARLASFDAATLEGLSPFAAAAAAAPGSAPGSGPSSAAAAAAAAASGIAAATGIAAAAAGVAGVGPSGPAPAAAAISLPTPADLPHAAGGGLPASSATSPANDTVVVSRAALELLYLKERAMDAAHEGIVIADCSLPDMPLIYCNEGFTRMTGYGREDVLGRNCRFLQRPPPGTSDAEPAAHDEAAVQELRAAIAAGMPCVVQLMNYRRNGDPFINYLSLNPVHDATGRLTHYVGVQSDLTELVQHRQAELAAKHQALQAAAATEAKSQFLARMSHEIRTPLNGMIAVGQLLADTPLSPAQWDLVNTIRCSGETLLTLITDILDFSRIEANKMVLSSADFRLQTVIEAAMEIAGLHAAQKRLQVAYNIAQSVPAVVVGDAQRLQQILLNILNNSVKFTEDGEILLEVWAEEEQQRTGEGKLEVWAEEGQQADQPAGSSAAGSAPRSGGRSGASSLPAPAAAAPVAPAAAPAAAAGGGKLASCEGRSLILHFAVRDTGIGISAENIGRLFQSFSQVDASPTRRHGGSGLGLAICQKLCQAMGGRMWAESGGVGAGSMFRWWIRVQLPDPRAALASVSRASSGRLSLEGLSSGRNSADGGSTPLASLTPAPSAALPTAPYNLTGRRVLLVEPCPMVRQAPGPFDVVILDLMHQSLLQALQLLAHPTEAQRVVFLGWPGQNEPEDGPDSFWGECASGAGGSAAGSQQGPLAASPALGSFASAQPQAPGSPSLSSLPAGAVGVAAPASPGEGGSAAAAASASALLGLGLGLNSEGSECASSLGSRASSCSNLRCAGATVVRSTQSSSCMADAAAAPPLRLLLVEDNAINMKVALGILRRMGCSNIVTAEDGEAALEALHAAGGPDAFDVILMDLHMPRKGGVEAVRDIRRTWQGYKARIIAVTADAFEETRDLCVQNGFDGWLAKPFRVEEFARVMENCRSGSALTPNRP</sequence>
<dbReference type="Gene3D" id="3.40.50.2300">
    <property type="match status" value="1"/>
</dbReference>
<keyword evidence="2 5" id="KW-0597">Phosphoprotein</keyword>
<name>A0AAD5DQ90_9CHLO</name>
<keyword evidence="4" id="KW-0902">Two-component regulatory system</keyword>
<reference evidence="11" key="1">
    <citation type="submission" date="2020-11" db="EMBL/GenBank/DDBJ databases">
        <title>Chlorella ohadii genome sequencing and assembly.</title>
        <authorList>
            <person name="Murik O."/>
            <person name="Treves H."/>
            <person name="Kedem I."/>
            <person name="Shotland Y."/>
            <person name="Kaplan A."/>
        </authorList>
    </citation>
    <scope>NUCLEOTIDE SEQUENCE</scope>
    <source>
        <strain evidence="11">1</strain>
    </source>
</reference>
<dbReference type="InterPro" id="IPR000014">
    <property type="entry name" value="PAS"/>
</dbReference>
<dbReference type="SUPFAM" id="SSF47384">
    <property type="entry name" value="Homodimeric domain of signal transducing histidine kinase"/>
    <property type="match status" value="1"/>
</dbReference>
<evidence type="ECO:0008006" key="13">
    <source>
        <dbReference type="Google" id="ProtNLM"/>
    </source>
</evidence>
<keyword evidence="1" id="KW-0675">Receptor</keyword>
<organism evidence="11 12">
    <name type="scientific">Chlorella ohadii</name>
    <dbReference type="NCBI Taxonomy" id="2649997"/>
    <lineage>
        <taxon>Eukaryota</taxon>
        <taxon>Viridiplantae</taxon>
        <taxon>Chlorophyta</taxon>
        <taxon>core chlorophytes</taxon>
        <taxon>Trebouxiophyceae</taxon>
        <taxon>Chlorellales</taxon>
        <taxon>Chlorellaceae</taxon>
        <taxon>Chlorella clade</taxon>
        <taxon>Chlorella</taxon>
    </lineage>
</organism>
<dbReference type="CDD" id="cd14688">
    <property type="entry name" value="bZIP_YAP"/>
    <property type="match status" value="1"/>
</dbReference>
<dbReference type="InterPro" id="IPR003594">
    <property type="entry name" value="HATPase_dom"/>
</dbReference>
<dbReference type="SMART" id="SM00448">
    <property type="entry name" value="REC"/>
    <property type="match status" value="1"/>
</dbReference>
<dbReference type="SMART" id="SM00387">
    <property type="entry name" value="HATPase_c"/>
    <property type="match status" value="1"/>
</dbReference>
<dbReference type="InterPro" id="IPR035965">
    <property type="entry name" value="PAS-like_dom_sf"/>
</dbReference>
<dbReference type="InterPro" id="IPR036097">
    <property type="entry name" value="HisK_dim/P_sf"/>
</dbReference>
<dbReference type="PROSITE" id="PS50109">
    <property type="entry name" value="HIS_KIN"/>
    <property type="match status" value="1"/>
</dbReference>
<feature type="region of interest" description="Disordered" evidence="6">
    <location>
        <begin position="535"/>
        <end position="565"/>
    </location>
</feature>
<dbReference type="CDD" id="cd00130">
    <property type="entry name" value="PAS"/>
    <property type="match status" value="1"/>
</dbReference>
<evidence type="ECO:0000259" key="7">
    <source>
        <dbReference type="PROSITE" id="PS50109"/>
    </source>
</evidence>
<proteinExistence type="predicted"/>
<gene>
    <name evidence="11" type="ORF">COHA_005693</name>
</gene>
<dbReference type="SMART" id="SM00091">
    <property type="entry name" value="PAS"/>
    <property type="match status" value="1"/>
</dbReference>
<keyword evidence="3" id="KW-0716">Sensory transduction</keyword>
<feature type="modified residue" description="4-aspartylphosphate" evidence="5">
    <location>
        <position position="977"/>
    </location>
</feature>
<evidence type="ECO:0000313" key="12">
    <source>
        <dbReference type="Proteomes" id="UP001205105"/>
    </source>
</evidence>
<protein>
    <recommendedName>
        <fullName evidence="13">LOV domain-containing protein</fullName>
    </recommendedName>
</protein>
<evidence type="ECO:0000256" key="5">
    <source>
        <dbReference type="PROSITE-ProRule" id="PRU00169"/>
    </source>
</evidence>
<evidence type="ECO:0000256" key="2">
    <source>
        <dbReference type="ARBA" id="ARBA00022553"/>
    </source>
</evidence>
<dbReference type="InterPro" id="IPR005467">
    <property type="entry name" value="His_kinase_dom"/>
</dbReference>
<evidence type="ECO:0000259" key="10">
    <source>
        <dbReference type="PROSITE" id="PS50113"/>
    </source>
</evidence>
<dbReference type="Pfam" id="PF00512">
    <property type="entry name" value="HisKA"/>
    <property type="match status" value="1"/>
</dbReference>